<evidence type="ECO:0000256" key="1">
    <source>
        <dbReference type="SAM" id="MobiDB-lite"/>
    </source>
</evidence>
<organism evidence="3 4">
    <name type="scientific">Tetrabaena socialis</name>
    <dbReference type="NCBI Taxonomy" id="47790"/>
    <lineage>
        <taxon>Eukaryota</taxon>
        <taxon>Viridiplantae</taxon>
        <taxon>Chlorophyta</taxon>
        <taxon>core chlorophytes</taxon>
        <taxon>Chlorophyceae</taxon>
        <taxon>CS clade</taxon>
        <taxon>Chlamydomonadales</taxon>
        <taxon>Tetrabaenaceae</taxon>
        <taxon>Tetrabaena</taxon>
    </lineage>
</organism>
<proteinExistence type="predicted"/>
<reference evidence="3 4" key="1">
    <citation type="journal article" date="2017" name="Mol. Biol. Evol.">
        <title>The 4-celled Tetrabaena socialis nuclear genome reveals the essential components for genetic control of cell number at the origin of multicellularity in the volvocine lineage.</title>
        <authorList>
            <person name="Featherston J."/>
            <person name="Arakaki Y."/>
            <person name="Hanschen E.R."/>
            <person name="Ferris P.J."/>
            <person name="Michod R.E."/>
            <person name="Olson B.J.S.C."/>
            <person name="Nozaki H."/>
            <person name="Durand P.M."/>
        </authorList>
    </citation>
    <scope>NUCLEOTIDE SEQUENCE [LARGE SCALE GENOMIC DNA]</scope>
    <source>
        <strain evidence="3 4">NIES-571</strain>
    </source>
</reference>
<dbReference type="OrthoDB" id="341421at2759"/>
<evidence type="ECO:0000313" key="3">
    <source>
        <dbReference type="EMBL" id="PNH12803.1"/>
    </source>
</evidence>
<evidence type="ECO:0000259" key="2">
    <source>
        <dbReference type="Pfam" id="PF09273"/>
    </source>
</evidence>
<name>A0A2J8AJX5_9CHLO</name>
<feature type="domain" description="Rubisco LSMT substrate-binding" evidence="2">
    <location>
        <begin position="44"/>
        <end position="102"/>
    </location>
</feature>
<dbReference type="EMBL" id="PGGS01000004">
    <property type="protein sequence ID" value="PNH12803.1"/>
    <property type="molecule type" value="Genomic_DNA"/>
</dbReference>
<feature type="region of interest" description="Disordered" evidence="1">
    <location>
        <begin position="440"/>
        <end position="460"/>
    </location>
</feature>
<comment type="caution">
    <text evidence="3">The sequence shown here is derived from an EMBL/GenBank/DDBJ whole genome shotgun (WGS) entry which is preliminary data.</text>
</comment>
<dbReference type="InterPro" id="IPR036464">
    <property type="entry name" value="Rubisco_LSMT_subst-bd_sf"/>
</dbReference>
<feature type="domain" description="Rubisco LSMT substrate-binding" evidence="2">
    <location>
        <begin position="276"/>
        <end position="382"/>
    </location>
</feature>
<dbReference type="AlphaFoldDB" id="A0A2J8AJX5"/>
<sequence length="460" mass="49999">MPSRSGTELLLNDERPNGELLLATGLVQEANSSDFLEWPATLLQSDKYYMMKGQILESMGFGPNERFPVYADRMPIQLLAYLRLARIGDPALLAKVSFDKDVELSQIMRPLKAGAVFSEAAFCRAFSVVVGHACFLPAANVFALLPLASSMGRTGNGNGCDIDFDAERNAVIVTAKRGFRTSATRQRGMHAPEYRDGAATLGASAGSFGAVVASPSTTPLPLPVRPMLEASGSSANTLAAGRKQAWPTTTLKARQKAASLNTAAEGMEEGEGGGRILESMGFGPNERFPVYADRMPIQLLAYLRLARIGDPALLAKVSFDKDVELSQMNEYEILQILMGDCRERLAVYTKSYEEDVKIAQQPALSPRERLAVKLRLGEKRIINATMDAVRRRLAPIRGIPTKSGAMLDPNSDFKEMFDLLESIPMAPVKLFQGLASWARGEQDPDWGKKPGQGRGPAGKK</sequence>
<dbReference type="Proteomes" id="UP000236333">
    <property type="component" value="Unassembled WGS sequence"/>
</dbReference>
<keyword evidence="4" id="KW-1185">Reference proteome</keyword>
<dbReference type="SUPFAM" id="SSF81822">
    <property type="entry name" value="RuBisCo LSMT C-terminal, substrate-binding domain"/>
    <property type="match status" value="2"/>
</dbReference>
<dbReference type="InterPro" id="IPR015353">
    <property type="entry name" value="Rubisco_LSMT_subst-bd"/>
</dbReference>
<protein>
    <recommendedName>
        <fullName evidence="2">Rubisco LSMT substrate-binding domain-containing protein</fullName>
    </recommendedName>
</protein>
<dbReference type="Gene3D" id="3.90.1420.10">
    <property type="entry name" value="Rubisco LSMT, substrate-binding domain"/>
    <property type="match status" value="2"/>
</dbReference>
<accession>A0A2J8AJX5</accession>
<feature type="compositionally biased region" description="Gly residues" evidence="1">
    <location>
        <begin position="450"/>
        <end position="460"/>
    </location>
</feature>
<evidence type="ECO:0000313" key="4">
    <source>
        <dbReference type="Proteomes" id="UP000236333"/>
    </source>
</evidence>
<gene>
    <name evidence="3" type="ORF">TSOC_000234</name>
</gene>
<dbReference type="Pfam" id="PF09273">
    <property type="entry name" value="Rubis-subs-bind"/>
    <property type="match status" value="2"/>
</dbReference>